<dbReference type="InterPro" id="IPR036047">
    <property type="entry name" value="F-box-like_dom_sf"/>
</dbReference>
<dbReference type="Proteomes" id="UP001144157">
    <property type="component" value="Unassembled WGS sequence"/>
</dbReference>
<sequence length="315" mass="35964">MNRWAKTQFEGKAGDNDTITNCYLLALPTELLLEIISHLSVLPEACLALTCKRLYSICGATLGAKPLHFSRDFAPLFHHYRNGHNFVTPRWQFINLLEDNRWRACSRCLKLHPRSFFPARELKRKSEDRSCNLGSSAGIVDLCPCKKLTFQDKVELVELLRVRRKTITDLAIQFGSGMKQQRFCWHSCTEDYGSTQLDIEIYPELDDEDQLKIKTEYRLRTGSGQLGKEEHMTPRFGCAHRCLGGSGPVPDQTWAAQRIHPAENLIDVANCSELCPWTIREHPPLEEAPSLEMNILNPAIQDQSMNQLYTSISMI</sequence>
<evidence type="ECO:0000259" key="1">
    <source>
        <dbReference type="PROSITE" id="PS50181"/>
    </source>
</evidence>
<dbReference type="AlphaFoldDB" id="A0A9W6ELX7"/>
<dbReference type="PROSITE" id="PS50181">
    <property type="entry name" value="FBOX"/>
    <property type="match status" value="1"/>
</dbReference>
<evidence type="ECO:0000313" key="2">
    <source>
        <dbReference type="EMBL" id="GLA86697.1"/>
    </source>
</evidence>
<evidence type="ECO:0000313" key="3">
    <source>
        <dbReference type="Proteomes" id="UP001144157"/>
    </source>
</evidence>
<name>A0A9W6ELX7_ASPTU</name>
<dbReference type="Pfam" id="PF00646">
    <property type="entry name" value="F-box"/>
    <property type="match status" value="1"/>
</dbReference>
<feature type="domain" description="F-box" evidence="1">
    <location>
        <begin position="21"/>
        <end position="57"/>
    </location>
</feature>
<dbReference type="SUPFAM" id="SSF81383">
    <property type="entry name" value="F-box domain"/>
    <property type="match status" value="1"/>
</dbReference>
<organism evidence="2 3">
    <name type="scientific">Aspergillus tubingensis</name>
    <dbReference type="NCBI Taxonomy" id="5068"/>
    <lineage>
        <taxon>Eukaryota</taxon>
        <taxon>Fungi</taxon>
        <taxon>Dikarya</taxon>
        <taxon>Ascomycota</taxon>
        <taxon>Pezizomycotina</taxon>
        <taxon>Eurotiomycetes</taxon>
        <taxon>Eurotiomycetidae</taxon>
        <taxon>Eurotiales</taxon>
        <taxon>Aspergillaceae</taxon>
        <taxon>Aspergillus</taxon>
        <taxon>Aspergillus subgen. Circumdati</taxon>
    </lineage>
</organism>
<protein>
    <recommendedName>
        <fullName evidence="1">F-box domain-containing protein</fullName>
    </recommendedName>
</protein>
<proteinExistence type="predicted"/>
<accession>A0A9W6ELX7</accession>
<comment type="caution">
    <text evidence="2">The sequence shown here is derived from an EMBL/GenBank/DDBJ whole genome shotgun (WGS) entry which is preliminary data.</text>
</comment>
<gene>
    <name evidence="2" type="ORF">AtubIFM56815_010967</name>
</gene>
<dbReference type="EMBL" id="BRPE01000008">
    <property type="protein sequence ID" value="GLA86697.1"/>
    <property type="molecule type" value="Genomic_DNA"/>
</dbReference>
<dbReference type="InterPro" id="IPR001810">
    <property type="entry name" value="F-box_dom"/>
</dbReference>
<reference evidence="2" key="1">
    <citation type="submission" date="2022-07" db="EMBL/GenBank/DDBJ databases">
        <title>Taxonomy of Aspergillus series Nigri: significant species reduction supported by multi-species coalescent approaches.</title>
        <authorList>
            <person name="Bian C."/>
            <person name="Kusuya Y."/>
            <person name="Sklenar F."/>
            <person name="D'hooge E."/>
            <person name="Yaguchi T."/>
            <person name="Takahashi H."/>
            <person name="Hubka V."/>
        </authorList>
    </citation>
    <scope>NUCLEOTIDE SEQUENCE</scope>
    <source>
        <strain evidence="2">IFM 56815</strain>
    </source>
</reference>